<feature type="domain" description="PEP-utilising enzyme mobile" evidence="17">
    <location>
        <begin position="174"/>
        <end position="248"/>
    </location>
</feature>
<evidence type="ECO:0000256" key="9">
    <source>
        <dbReference type="ARBA" id="ARBA00022490"/>
    </source>
</evidence>
<dbReference type="Pfam" id="PF02896">
    <property type="entry name" value="PEP-utilizers_C"/>
    <property type="match status" value="1"/>
</dbReference>
<accession>A0AA34WI06</accession>
<keyword evidence="11 20" id="KW-0808">Transferase</keyword>
<proteinExistence type="inferred from homology"/>
<dbReference type="EMBL" id="CP002608">
    <property type="protein sequence ID" value="AEB41628.1"/>
    <property type="molecule type" value="Genomic_DNA"/>
</dbReference>
<gene>
    <name evidence="20" type="primary">ptsI</name>
    <name evidence="20" type="ordered locus">G5S_0674</name>
</gene>
<name>A0AA34WI06_CHLPE</name>
<protein>
    <recommendedName>
        <fullName evidence="7">Phosphoenolpyruvate-protein phosphotransferase</fullName>
        <ecNumber evidence="6">2.7.3.9</ecNumber>
    </recommendedName>
    <alternativeName>
        <fullName evidence="16">Phosphotransferase system, enzyme I</fullName>
    </alternativeName>
</protein>
<dbReference type="GO" id="GO:0046872">
    <property type="term" value="F:metal ion binding"/>
    <property type="evidence" value="ECO:0007669"/>
    <property type="project" value="UniProtKB-KW"/>
</dbReference>
<dbReference type="Proteomes" id="UP000008305">
    <property type="component" value="Chromosome"/>
</dbReference>
<evidence type="ECO:0000256" key="13">
    <source>
        <dbReference type="ARBA" id="ARBA00022723"/>
    </source>
</evidence>
<keyword evidence="14" id="KW-0418">Kinase</keyword>
<evidence type="ECO:0000259" key="17">
    <source>
        <dbReference type="Pfam" id="PF00391"/>
    </source>
</evidence>
<dbReference type="SUPFAM" id="SSF51621">
    <property type="entry name" value="Phosphoenolpyruvate/pyruvate domain"/>
    <property type="match status" value="1"/>
</dbReference>
<dbReference type="AlphaFoldDB" id="A0AA34WI06"/>
<dbReference type="KEGG" id="cpm:G5S_0674"/>
<dbReference type="SUPFAM" id="SSF52009">
    <property type="entry name" value="Phosphohistidine domain"/>
    <property type="match status" value="1"/>
</dbReference>
<feature type="domain" description="PEP-utilising enzyme C-terminal" evidence="18">
    <location>
        <begin position="281"/>
        <end position="546"/>
    </location>
</feature>
<evidence type="ECO:0000259" key="19">
    <source>
        <dbReference type="Pfam" id="PF05524"/>
    </source>
</evidence>
<evidence type="ECO:0000256" key="12">
    <source>
        <dbReference type="ARBA" id="ARBA00022683"/>
    </source>
</evidence>
<dbReference type="InterPro" id="IPR006318">
    <property type="entry name" value="PTS_EI-like"/>
</dbReference>
<dbReference type="Gene3D" id="3.50.30.10">
    <property type="entry name" value="Phosphohistidine domain"/>
    <property type="match status" value="1"/>
</dbReference>
<dbReference type="InterPro" id="IPR050499">
    <property type="entry name" value="PEP-utilizing_PTS_enzyme"/>
</dbReference>
<sequence length="571" mass="63680">MSDVSSRSMMQKTSEEYRVFGKSIVPGIALGRAFFLETSPLQVHELTLPQEEVEHEIHRYYKALQRSKSDIVALKQEILGKQELHEVSSILQAHLEIIKDPLLTEEVVNTIRKDRKNAEYVFSSVMGKIEESLFSVQSESSSLVDRVQDIHDISNRVIGHLCCQHKSSLGESDQNIIVFAKELTPSEVASANPAYIRGFVSLLGAVTSHTAIVSRAKNIPYVANLPEEIWENTKEYSGKLVLVDGIHGELIFNPKSHTLQQRYAQKDSSVWVSSSPTSKTSVKTSVSSQAGSLQDLQILAESFPNTSVGLFRSEFLAIVLGRLPTLHEQISLYKQLVCLSDMPVLRLFDFGHDKPCPKQHASKERSVRYLLQTPQVLREQLEAILEAAENGRMKVLLPGVSEVYEIIEVKTLCAQIAKELRKEQEYQSLLWGSMIEFPSAVWMIEDILSECDFVTIGTNDLLQYTLGASRDVSLPDYLDTALPPAIIRMIRHVSQCANQRNIPVSVCGEAAGELQFAPIFVGLGIQELSVAMPLISKLRQHLATLDMAVCLELAEKAAQAKTSREIRALLD</sequence>
<dbReference type="Gene3D" id="3.20.20.60">
    <property type="entry name" value="Phosphoenolpyruvate-binding domains"/>
    <property type="match status" value="1"/>
</dbReference>
<keyword evidence="15" id="KW-0460">Magnesium</keyword>
<evidence type="ECO:0000313" key="21">
    <source>
        <dbReference type="Proteomes" id="UP000008305"/>
    </source>
</evidence>
<comment type="cofactor">
    <cofactor evidence="2">
        <name>Mg(2+)</name>
        <dbReference type="ChEBI" id="CHEBI:18420"/>
    </cofactor>
</comment>
<evidence type="ECO:0000256" key="2">
    <source>
        <dbReference type="ARBA" id="ARBA00001946"/>
    </source>
</evidence>
<reference evidence="20 21" key="1">
    <citation type="journal article" date="2011" name="J. Bacteriol.">
        <title>Genome sequence of the obligate intracellular animal pathogen Chlamydia pecorum E58.</title>
        <authorList>
            <person name="Mojica S."/>
            <person name="Huot Creasy H."/>
            <person name="Daugherty S."/>
            <person name="Read T.D."/>
            <person name="Kim T."/>
            <person name="Kaltenboeck B."/>
            <person name="Bavoil P."/>
            <person name="Myers G.S."/>
        </authorList>
    </citation>
    <scope>NUCLEOTIDE SEQUENCE [LARGE SCALE GENOMIC DNA]</scope>
    <source>
        <strain evidence="20 21">E58</strain>
    </source>
</reference>
<dbReference type="Pfam" id="PF05524">
    <property type="entry name" value="PEP-utilisers_N"/>
    <property type="match status" value="1"/>
</dbReference>
<dbReference type="InterPro" id="IPR015813">
    <property type="entry name" value="Pyrv/PenolPyrv_kinase-like_dom"/>
</dbReference>
<keyword evidence="13" id="KW-0479">Metal-binding</keyword>
<evidence type="ECO:0000256" key="6">
    <source>
        <dbReference type="ARBA" id="ARBA00012232"/>
    </source>
</evidence>
<dbReference type="NCBIfam" id="TIGR01417">
    <property type="entry name" value="PTS_I_fam"/>
    <property type="match status" value="1"/>
</dbReference>
<evidence type="ECO:0000313" key="20">
    <source>
        <dbReference type="EMBL" id="AEB41628.1"/>
    </source>
</evidence>
<evidence type="ECO:0000256" key="16">
    <source>
        <dbReference type="ARBA" id="ARBA00033235"/>
    </source>
</evidence>
<evidence type="ECO:0000256" key="7">
    <source>
        <dbReference type="ARBA" id="ARBA00016544"/>
    </source>
</evidence>
<dbReference type="Pfam" id="PF00391">
    <property type="entry name" value="PEP-utilizers"/>
    <property type="match status" value="1"/>
</dbReference>
<organism evidence="20 21">
    <name type="scientific">Chlamydia pecorum (strain ATCC VR-628 / DSM 29919 / E58)</name>
    <name type="common">Chlamydophila pecorum</name>
    <dbReference type="NCBI Taxonomy" id="331635"/>
    <lineage>
        <taxon>Bacteria</taxon>
        <taxon>Pseudomonadati</taxon>
        <taxon>Chlamydiota</taxon>
        <taxon>Chlamydiia</taxon>
        <taxon>Chlamydiales</taxon>
        <taxon>Chlamydiaceae</taxon>
        <taxon>Chlamydia/Chlamydophila group</taxon>
        <taxon>Chlamydia</taxon>
    </lineage>
</organism>
<dbReference type="PROSITE" id="PS00370">
    <property type="entry name" value="PEP_ENZYMES_PHOS_SITE"/>
    <property type="match status" value="1"/>
</dbReference>
<dbReference type="EC" id="2.7.3.9" evidence="6"/>
<evidence type="ECO:0000256" key="8">
    <source>
        <dbReference type="ARBA" id="ARBA00022448"/>
    </source>
</evidence>
<keyword evidence="12" id="KW-0598">Phosphotransferase system</keyword>
<dbReference type="GO" id="GO:0005737">
    <property type="term" value="C:cytoplasm"/>
    <property type="evidence" value="ECO:0007669"/>
    <property type="project" value="UniProtKB-SubCell"/>
</dbReference>
<evidence type="ECO:0000256" key="1">
    <source>
        <dbReference type="ARBA" id="ARBA00000683"/>
    </source>
</evidence>
<evidence type="ECO:0000256" key="10">
    <source>
        <dbReference type="ARBA" id="ARBA00022597"/>
    </source>
</evidence>
<dbReference type="InterPro" id="IPR008279">
    <property type="entry name" value="PEP-util_enz_mobile_dom"/>
</dbReference>
<feature type="domain" description="Phosphotransferase system enzyme I N-terminal" evidence="19">
    <location>
        <begin position="21"/>
        <end position="133"/>
    </location>
</feature>
<evidence type="ECO:0000256" key="3">
    <source>
        <dbReference type="ARBA" id="ARBA00002728"/>
    </source>
</evidence>
<keyword evidence="8" id="KW-0813">Transport</keyword>
<dbReference type="PANTHER" id="PTHR46244:SF3">
    <property type="entry name" value="PHOSPHOENOLPYRUVATE-PROTEIN PHOSPHOTRANSFERASE"/>
    <property type="match status" value="1"/>
</dbReference>
<evidence type="ECO:0000256" key="5">
    <source>
        <dbReference type="ARBA" id="ARBA00007837"/>
    </source>
</evidence>
<keyword evidence="9" id="KW-0963">Cytoplasm</keyword>
<comment type="function">
    <text evidence="3">General (non sugar-specific) component of the phosphoenolpyruvate-dependent sugar phosphotransferase system (sugar PTS). This major carbohydrate active-transport system catalyzes the phosphorylation of incoming sugar substrates concomitantly with their translocation across the cell membrane. Enzyme I transfers the phosphoryl group from phosphoenolpyruvate (PEP) to the phosphoryl carrier protein (HPr).</text>
</comment>
<evidence type="ECO:0000256" key="14">
    <source>
        <dbReference type="ARBA" id="ARBA00022777"/>
    </source>
</evidence>
<evidence type="ECO:0000256" key="15">
    <source>
        <dbReference type="ARBA" id="ARBA00022842"/>
    </source>
</evidence>
<dbReference type="Gene3D" id="1.10.274.10">
    <property type="entry name" value="PtsI, HPr-binding domain"/>
    <property type="match status" value="1"/>
</dbReference>
<comment type="catalytic activity">
    <reaction evidence="1">
        <text>L-histidyl-[protein] + phosphoenolpyruvate = N(pros)-phospho-L-histidyl-[protein] + pyruvate</text>
        <dbReference type="Rhea" id="RHEA:23880"/>
        <dbReference type="Rhea" id="RHEA-COMP:9745"/>
        <dbReference type="Rhea" id="RHEA-COMP:9746"/>
        <dbReference type="ChEBI" id="CHEBI:15361"/>
        <dbReference type="ChEBI" id="CHEBI:29979"/>
        <dbReference type="ChEBI" id="CHEBI:58702"/>
        <dbReference type="ChEBI" id="CHEBI:64837"/>
        <dbReference type="EC" id="2.7.3.9"/>
    </reaction>
</comment>
<dbReference type="InterPro" id="IPR000121">
    <property type="entry name" value="PEP_util_C"/>
</dbReference>
<evidence type="ECO:0000256" key="11">
    <source>
        <dbReference type="ARBA" id="ARBA00022679"/>
    </source>
</evidence>
<comment type="similarity">
    <text evidence="5">Belongs to the PEP-utilizing enzyme family.</text>
</comment>
<dbReference type="InterPro" id="IPR036618">
    <property type="entry name" value="PtsI_HPr-bd_sf"/>
</dbReference>
<dbReference type="PANTHER" id="PTHR46244">
    <property type="entry name" value="PHOSPHOENOLPYRUVATE-PROTEIN PHOSPHOTRANSFERASE"/>
    <property type="match status" value="1"/>
</dbReference>
<dbReference type="InterPro" id="IPR008731">
    <property type="entry name" value="PTS_EIN"/>
</dbReference>
<dbReference type="GO" id="GO:0008965">
    <property type="term" value="F:phosphoenolpyruvate-protein phosphotransferase activity"/>
    <property type="evidence" value="ECO:0007669"/>
    <property type="project" value="UniProtKB-EC"/>
</dbReference>
<dbReference type="SUPFAM" id="SSF47831">
    <property type="entry name" value="Enzyme I of the PEP:sugar phosphotransferase system HPr-binding (sub)domain"/>
    <property type="match status" value="1"/>
</dbReference>
<comment type="subcellular location">
    <subcellularLocation>
        <location evidence="4">Cytoplasm</location>
    </subcellularLocation>
</comment>
<dbReference type="InterPro" id="IPR040442">
    <property type="entry name" value="Pyrv_kinase-like_dom_sf"/>
</dbReference>
<dbReference type="PRINTS" id="PR01736">
    <property type="entry name" value="PHPHTRNFRASE"/>
</dbReference>
<evidence type="ECO:0000259" key="18">
    <source>
        <dbReference type="Pfam" id="PF02896"/>
    </source>
</evidence>
<evidence type="ECO:0000256" key="4">
    <source>
        <dbReference type="ARBA" id="ARBA00004496"/>
    </source>
</evidence>
<keyword evidence="10" id="KW-0762">Sugar transport</keyword>
<keyword evidence="21" id="KW-1185">Reference proteome</keyword>
<dbReference type="GO" id="GO:0016301">
    <property type="term" value="F:kinase activity"/>
    <property type="evidence" value="ECO:0007669"/>
    <property type="project" value="UniProtKB-KW"/>
</dbReference>
<dbReference type="InterPro" id="IPR018274">
    <property type="entry name" value="PEP_util_AS"/>
</dbReference>
<dbReference type="GO" id="GO:0009401">
    <property type="term" value="P:phosphoenolpyruvate-dependent sugar phosphotransferase system"/>
    <property type="evidence" value="ECO:0007669"/>
    <property type="project" value="UniProtKB-KW"/>
</dbReference>
<dbReference type="InterPro" id="IPR036637">
    <property type="entry name" value="Phosphohistidine_dom_sf"/>
</dbReference>